<dbReference type="Proteomes" id="UP000617426">
    <property type="component" value="Unassembled WGS sequence"/>
</dbReference>
<dbReference type="PANTHER" id="PTHR33169:SF13">
    <property type="entry name" value="PADR-FAMILY TRANSCRIPTIONAL REGULATOR"/>
    <property type="match status" value="1"/>
</dbReference>
<dbReference type="GO" id="GO:0003677">
    <property type="term" value="F:DNA binding"/>
    <property type="evidence" value="ECO:0007669"/>
    <property type="project" value="UniProtKB-KW"/>
</dbReference>
<dbReference type="RefSeq" id="WP_184452686.1">
    <property type="nucleotide sequence ID" value="NZ_JACHMK010000001.1"/>
</dbReference>
<evidence type="ECO:0000313" key="3">
    <source>
        <dbReference type="EMBL" id="MBB6334733.1"/>
    </source>
</evidence>
<reference evidence="3" key="1">
    <citation type="submission" date="2020-08" db="EMBL/GenBank/DDBJ databases">
        <title>Sequencing the genomes of 1000 actinobacteria strains.</title>
        <authorList>
            <person name="Klenk H.-P."/>
        </authorList>
    </citation>
    <scope>NUCLEOTIDE SEQUENCE</scope>
    <source>
        <strain evidence="3">DSM 10695</strain>
    </source>
</reference>
<evidence type="ECO:0000259" key="2">
    <source>
        <dbReference type="Pfam" id="PF03551"/>
    </source>
</evidence>
<gene>
    <name evidence="3" type="ORF">HD592_001298</name>
</gene>
<keyword evidence="1" id="KW-0175">Coiled coil</keyword>
<evidence type="ECO:0000313" key="4">
    <source>
        <dbReference type="Proteomes" id="UP000617426"/>
    </source>
</evidence>
<evidence type="ECO:0000256" key="1">
    <source>
        <dbReference type="SAM" id="Coils"/>
    </source>
</evidence>
<keyword evidence="4" id="KW-1185">Reference proteome</keyword>
<dbReference type="Pfam" id="PF03551">
    <property type="entry name" value="PadR"/>
    <property type="match status" value="1"/>
</dbReference>
<comment type="caution">
    <text evidence="3">The sequence shown here is derived from an EMBL/GenBank/DDBJ whole genome shotgun (WGS) entry which is preliminary data.</text>
</comment>
<dbReference type="InterPro" id="IPR005149">
    <property type="entry name" value="Tscrpt_reg_PadR_N"/>
</dbReference>
<feature type="domain" description="Transcription regulator PadR N-terminal" evidence="2">
    <location>
        <begin position="12"/>
        <end position="85"/>
    </location>
</feature>
<dbReference type="AlphaFoldDB" id="A0A923IXS6"/>
<keyword evidence="3" id="KW-0238">DNA-binding</keyword>
<dbReference type="EMBL" id="JACHMK010000001">
    <property type="protein sequence ID" value="MBB6334733.1"/>
    <property type="molecule type" value="Genomic_DNA"/>
</dbReference>
<dbReference type="InterPro" id="IPR052509">
    <property type="entry name" value="Metal_resp_DNA-bind_regulator"/>
</dbReference>
<protein>
    <submittedName>
        <fullName evidence="3">DNA-binding PadR family transcriptional regulator</fullName>
    </submittedName>
</protein>
<name>A0A923IXS6_9ACTO</name>
<sequence length="123" mass="13302">MSTSLTRNSFWILTALAQGRRHGYDIMREVASLSDGGVVLKATSLYAALERLAGEGLIVSDGEEIVDGRARRYYRLTDEGGDALDEEVRALEARAAIAKARMNALRRLKAGPARPARARGATA</sequence>
<dbReference type="SUPFAM" id="SSF46785">
    <property type="entry name" value="Winged helix' DNA-binding domain"/>
    <property type="match status" value="1"/>
</dbReference>
<feature type="coiled-coil region" evidence="1">
    <location>
        <begin position="81"/>
        <end position="108"/>
    </location>
</feature>
<dbReference type="Gene3D" id="1.10.10.10">
    <property type="entry name" value="Winged helix-like DNA-binding domain superfamily/Winged helix DNA-binding domain"/>
    <property type="match status" value="1"/>
</dbReference>
<proteinExistence type="predicted"/>
<accession>A0A923IXS6</accession>
<dbReference type="PANTHER" id="PTHR33169">
    <property type="entry name" value="PADR-FAMILY TRANSCRIPTIONAL REGULATOR"/>
    <property type="match status" value="1"/>
</dbReference>
<dbReference type="InterPro" id="IPR036390">
    <property type="entry name" value="WH_DNA-bd_sf"/>
</dbReference>
<organism evidence="3 4">
    <name type="scientific">Schaalia hyovaginalis</name>
    <dbReference type="NCBI Taxonomy" id="29316"/>
    <lineage>
        <taxon>Bacteria</taxon>
        <taxon>Bacillati</taxon>
        <taxon>Actinomycetota</taxon>
        <taxon>Actinomycetes</taxon>
        <taxon>Actinomycetales</taxon>
        <taxon>Actinomycetaceae</taxon>
        <taxon>Schaalia</taxon>
    </lineage>
</organism>
<dbReference type="InterPro" id="IPR036388">
    <property type="entry name" value="WH-like_DNA-bd_sf"/>
</dbReference>